<accession>A0A6M2DJ20</accession>
<dbReference type="GO" id="GO:0051016">
    <property type="term" value="P:barbed-end actin filament capping"/>
    <property type="evidence" value="ECO:0007669"/>
    <property type="project" value="TreeGrafter"/>
</dbReference>
<feature type="compositionally biased region" description="Basic and acidic residues" evidence="2">
    <location>
        <begin position="1"/>
        <end position="21"/>
    </location>
</feature>
<dbReference type="InterPro" id="IPR003128">
    <property type="entry name" value="Villin_headpiece"/>
</dbReference>
<dbReference type="InterPro" id="IPR029006">
    <property type="entry name" value="ADF-H/Gelsolin-like_dom_sf"/>
</dbReference>
<feature type="region of interest" description="Disordered" evidence="2">
    <location>
        <begin position="106"/>
        <end position="128"/>
    </location>
</feature>
<dbReference type="Pfam" id="PF02209">
    <property type="entry name" value="VHP"/>
    <property type="match status" value="1"/>
</dbReference>
<dbReference type="GO" id="GO:0051015">
    <property type="term" value="F:actin filament binding"/>
    <property type="evidence" value="ECO:0007669"/>
    <property type="project" value="InterPro"/>
</dbReference>
<dbReference type="GO" id="GO:0015629">
    <property type="term" value="C:actin cytoskeleton"/>
    <property type="evidence" value="ECO:0007669"/>
    <property type="project" value="TreeGrafter"/>
</dbReference>
<dbReference type="InterPro" id="IPR007123">
    <property type="entry name" value="Gelsolin-like_dom"/>
</dbReference>
<dbReference type="SMART" id="SM00153">
    <property type="entry name" value="VHP"/>
    <property type="match status" value="1"/>
</dbReference>
<evidence type="ECO:0000256" key="1">
    <source>
        <dbReference type="ARBA" id="ARBA00008418"/>
    </source>
</evidence>
<dbReference type="SUPFAM" id="SSF55753">
    <property type="entry name" value="Actin depolymerizing proteins"/>
    <property type="match status" value="5"/>
</dbReference>
<dbReference type="Gene3D" id="3.40.20.10">
    <property type="entry name" value="Severin"/>
    <property type="match status" value="5"/>
</dbReference>
<evidence type="ECO:0000259" key="3">
    <source>
        <dbReference type="PROSITE" id="PS51089"/>
    </source>
</evidence>
<dbReference type="GO" id="GO:0051014">
    <property type="term" value="P:actin filament severing"/>
    <property type="evidence" value="ECO:0007669"/>
    <property type="project" value="TreeGrafter"/>
</dbReference>
<dbReference type="SUPFAM" id="SSF47050">
    <property type="entry name" value="VHP, Villin headpiece domain"/>
    <property type="match status" value="1"/>
</dbReference>
<dbReference type="PANTHER" id="PTHR11977">
    <property type="entry name" value="VILLIN"/>
    <property type="match status" value="1"/>
</dbReference>
<dbReference type="Gene3D" id="1.10.950.10">
    <property type="entry name" value="Villin headpiece domain"/>
    <property type="match status" value="1"/>
</dbReference>
<feature type="compositionally biased region" description="Basic and acidic residues" evidence="2">
    <location>
        <begin position="110"/>
        <end position="120"/>
    </location>
</feature>
<feature type="region of interest" description="Disordered" evidence="2">
    <location>
        <begin position="265"/>
        <end position="339"/>
    </location>
</feature>
<feature type="compositionally biased region" description="Low complexity" evidence="2">
    <location>
        <begin position="291"/>
        <end position="309"/>
    </location>
</feature>
<evidence type="ECO:0000256" key="2">
    <source>
        <dbReference type="SAM" id="MobiDB-lite"/>
    </source>
</evidence>
<dbReference type="EMBL" id="GIIL01002607">
    <property type="protein sequence ID" value="NOV46333.1"/>
    <property type="molecule type" value="Transcribed_RNA"/>
</dbReference>
<dbReference type="GO" id="GO:0008154">
    <property type="term" value="P:actin polymerization or depolymerization"/>
    <property type="evidence" value="ECO:0007669"/>
    <property type="project" value="TreeGrafter"/>
</dbReference>
<dbReference type="Pfam" id="PF00626">
    <property type="entry name" value="Gelsolin"/>
    <property type="match status" value="2"/>
</dbReference>
<comment type="similarity">
    <text evidence="1">Belongs to the villin/gelsolin family.</text>
</comment>
<dbReference type="GO" id="GO:0005546">
    <property type="term" value="F:phosphatidylinositol-4,5-bisphosphate binding"/>
    <property type="evidence" value="ECO:0007669"/>
    <property type="project" value="TreeGrafter"/>
</dbReference>
<dbReference type="PANTHER" id="PTHR11977:SF45">
    <property type="entry name" value="SUPERVILLIN"/>
    <property type="match status" value="1"/>
</dbReference>
<dbReference type="PROSITE" id="PS51089">
    <property type="entry name" value="HP"/>
    <property type="match status" value="1"/>
</dbReference>
<evidence type="ECO:0000313" key="4">
    <source>
        <dbReference type="EMBL" id="NOV46333.1"/>
    </source>
</evidence>
<organism evidence="4">
    <name type="scientific">Xenopsylla cheopis</name>
    <name type="common">Oriental rat flea</name>
    <name type="synonym">Pulex cheopis</name>
    <dbReference type="NCBI Taxonomy" id="163159"/>
    <lineage>
        <taxon>Eukaryota</taxon>
        <taxon>Metazoa</taxon>
        <taxon>Ecdysozoa</taxon>
        <taxon>Arthropoda</taxon>
        <taxon>Hexapoda</taxon>
        <taxon>Insecta</taxon>
        <taxon>Pterygota</taxon>
        <taxon>Neoptera</taxon>
        <taxon>Endopterygota</taxon>
        <taxon>Siphonaptera</taxon>
        <taxon>Pulicidae</taxon>
        <taxon>Xenopsyllinae</taxon>
        <taxon>Xenopsylla</taxon>
    </lineage>
</organism>
<protein>
    <submittedName>
        <fullName evidence="4">Putative actin regulatory gelsolin/villin family</fullName>
    </submittedName>
</protein>
<dbReference type="GO" id="GO:0005737">
    <property type="term" value="C:cytoplasm"/>
    <property type="evidence" value="ECO:0007669"/>
    <property type="project" value="TreeGrafter"/>
</dbReference>
<dbReference type="InterPro" id="IPR007122">
    <property type="entry name" value="Villin/Gelsolin"/>
</dbReference>
<feature type="region of interest" description="Disordered" evidence="2">
    <location>
        <begin position="1"/>
        <end position="45"/>
    </location>
</feature>
<dbReference type="SMART" id="SM00262">
    <property type="entry name" value="GEL"/>
    <property type="match status" value="4"/>
</dbReference>
<sequence>MRELNQQDDEVRKVGRNDAVARRRQANAARKEANGLQHPITKTKSSSSIVLICSDSSIGNNSNSNSNISPGLKQLKAHTCSPRDECDDVRAPLPLSFHGLRRSLTQPLREPWRTPEQRSSDDEDREMPGGATIAERLAALQKSGQNDWRKRVSRLAPDEDVSAIISRDVGKPLKQEPLLSSAQPACILPPPPSLQQQQNQINSQQSQIIAQQDSGAAVLAERLECLETASQGWRRRVAPADAGKFSVAGRMSAVEKSRSMLAVVAGGGAGTPNANDQRKRRCPPMNRFRSRTAISSASTNTTTSPSSATQLTSTVSGSPFKRSISAPGGPEQDLNSDSGGVSVPIPRTDDETFNAFFLTATETPPSNKSTLQIDTVDLDAVSKDSRQMLVIRRNVQAQRGRRAGSRNPVRALAQREDLRDSYAEVRTDVADRELKRMKVEKLAKGSSMAVEALAGLASKEDFTAVNLRKPATNTQTFSMVPYKSLNLIQVKGRRHVQARLVEPVAASINSGDAYVLITPDEIYLYLGLYSNVIEKSRGADIAQSVLQKKDLGCSGATKIYTINEEKLMLGQNVKKFWSLLGCPEGTLGKPIKAGHPDEDELYESGIVDTNMAYELQGDELVPLEKYWGAIPKISMLDPSKILVFDFGSELYVWNGKTASLDDRKCALKLVQELWAEGYDYTNCDVCPLNVTELLGDRGMRGDDIVKAKKSNARPEWALIGKINQHMETILFREKFLDWPDFSRVIQCKSVDNGEEKNADASIDLSPCNAKAMIEMKHTLPSLKLENDEVGRGDFHFNEELSKRCEITTVKVTMWRVQEYKSSELDESKIGHFYSGDGYVVRWQYLVSVTGRELGGKPSRHSLSGRDRCAYFCWQGRNATNIDKGAAALLTVQLDKERGPQIRVAQGREPPAFANLFSGSMIVHDGKRGENRTDRFRLYTCKGCVINEAVLEEVACSMRQLRSRASLVLVDTENNSIIVWHGARSHKHIKDVARAAAVKLQNSKPMDVFSSAKKVALSEVTEGNESTAFLEALGGCNRKLYVSMIKSTTNTFDYTPRLFHLSSISGTFEPAEILCPLRHESLNTPFPFSQRDLYCVSQPAIFLLDNESALWLWQGWWPVSKDKDDDPDATLLGSDQTGSGAVRWQAERRAAMQTAVDYWKCKHGSAKDVKGYLVWAGLEPLEFTNLFPVWQDRDDIAEINMKEGKKAGEPVSLQAELSQLTCSTYHPDILLQRPLPVGVDPTRLELYLEPRYFKELLGLTQEEFNELPTWKQTNVKKEKGLF</sequence>
<name>A0A6M2DJ20_XENCH</name>
<proteinExistence type="inferred from homology"/>
<reference evidence="4" key="1">
    <citation type="submission" date="2020-03" db="EMBL/GenBank/DDBJ databases">
        <title>Transcriptomic Profiling of the Digestive Tract of the Rat Flea, Xenopsylla cheopis, Following Blood Feeding and Infection with Yersinia pestis.</title>
        <authorList>
            <person name="Bland D.M."/>
            <person name="Martens C.A."/>
            <person name="Virtaneva K."/>
            <person name="Kanakabandi K."/>
            <person name="Long D."/>
            <person name="Rosenke R."/>
            <person name="Saturday G.A."/>
            <person name="Hoyt F.H."/>
            <person name="Bruno D.P."/>
            <person name="Ribeiro J.M.C."/>
            <person name="Hinnebusch J."/>
        </authorList>
    </citation>
    <scope>NUCLEOTIDE SEQUENCE</scope>
</reference>
<dbReference type="InterPro" id="IPR036886">
    <property type="entry name" value="Villin_headpiece_dom_sf"/>
</dbReference>
<feature type="domain" description="HP" evidence="3">
    <location>
        <begin position="1218"/>
        <end position="1281"/>
    </location>
</feature>